<dbReference type="SUPFAM" id="SSF46785">
    <property type="entry name" value="Winged helix' DNA-binding domain"/>
    <property type="match status" value="1"/>
</dbReference>
<dbReference type="SMART" id="SM00347">
    <property type="entry name" value="HTH_MARR"/>
    <property type="match status" value="1"/>
</dbReference>
<organism evidence="5 6">
    <name type="scientific">Arthrobacter echini</name>
    <dbReference type="NCBI Taxonomy" id="1529066"/>
    <lineage>
        <taxon>Bacteria</taxon>
        <taxon>Bacillati</taxon>
        <taxon>Actinomycetota</taxon>
        <taxon>Actinomycetes</taxon>
        <taxon>Micrococcales</taxon>
        <taxon>Micrococcaceae</taxon>
        <taxon>Arthrobacter</taxon>
    </lineage>
</organism>
<dbReference type="EMBL" id="VSLD01000013">
    <property type="protein sequence ID" value="TYC96311.1"/>
    <property type="molecule type" value="Genomic_DNA"/>
</dbReference>
<keyword evidence="2" id="KW-0238">DNA-binding</keyword>
<dbReference type="CDD" id="cd00090">
    <property type="entry name" value="HTH_ARSR"/>
    <property type="match status" value="1"/>
</dbReference>
<name>A0A5D0XKA3_9MICC</name>
<keyword evidence="6" id="KW-1185">Reference proteome</keyword>
<dbReference type="PRINTS" id="PR00598">
    <property type="entry name" value="HTHMARR"/>
</dbReference>
<dbReference type="GO" id="GO:0003700">
    <property type="term" value="F:DNA-binding transcription factor activity"/>
    <property type="evidence" value="ECO:0007669"/>
    <property type="project" value="InterPro"/>
</dbReference>
<dbReference type="InterPro" id="IPR036388">
    <property type="entry name" value="WH-like_DNA-bd_sf"/>
</dbReference>
<evidence type="ECO:0000313" key="6">
    <source>
        <dbReference type="Proteomes" id="UP000323410"/>
    </source>
</evidence>
<evidence type="ECO:0000313" key="5">
    <source>
        <dbReference type="EMBL" id="TYC96311.1"/>
    </source>
</evidence>
<evidence type="ECO:0000256" key="2">
    <source>
        <dbReference type="ARBA" id="ARBA00023125"/>
    </source>
</evidence>
<dbReference type="PANTHER" id="PTHR42756">
    <property type="entry name" value="TRANSCRIPTIONAL REGULATOR, MARR"/>
    <property type="match status" value="1"/>
</dbReference>
<dbReference type="InterPro" id="IPR000835">
    <property type="entry name" value="HTH_MarR-typ"/>
</dbReference>
<dbReference type="Proteomes" id="UP000323410">
    <property type="component" value="Unassembled WGS sequence"/>
</dbReference>
<accession>A0A5D0XKA3</accession>
<dbReference type="PANTHER" id="PTHR42756:SF1">
    <property type="entry name" value="TRANSCRIPTIONAL REPRESSOR OF EMRAB OPERON"/>
    <property type="match status" value="1"/>
</dbReference>
<dbReference type="Pfam" id="PF12802">
    <property type="entry name" value="MarR_2"/>
    <property type="match status" value="1"/>
</dbReference>
<dbReference type="GO" id="GO:0003677">
    <property type="term" value="F:DNA binding"/>
    <property type="evidence" value="ECO:0007669"/>
    <property type="project" value="UniProtKB-KW"/>
</dbReference>
<dbReference type="AlphaFoldDB" id="A0A5D0XKA3"/>
<protein>
    <submittedName>
        <fullName evidence="5">MarR family transcriptional regulator</fullName>
    </submittedName>
</protein>
<sequence>MTNPTDQDHVAVVLEQWGRERPDVDVSPMAVIGRLSRVARRIEVRLGENFAVQGVDAATFDVLATLRRSGAPYALSPKDLVETSMVTSSAIAQRLNKLEAEGLIERTSNQRDGRGKLVHLTDAGRTIVDSVLPVHVAVEHEFLQVLSPEQQNTLAELLAVLDH</sequence>
<evidence type="ECO:0000256" key="1">
    <source>
        <dbReference type="ARBA" id="ARBA00023015"/>
    </source>
</evidence>
<gene>
    <name evidence="5" type="ORF">FQ377_14070</name>
</gene>
<keyword evidence="1" id="KW-0805">Transcription regulation</keyword>
<evidence type="ECO:0000259" key="4">
    <source>
        <dbReference type="PROSITE" id="PS50995"/>
    </source>
</evidence>
<dbReference type="InterPro" id="IPR011991">
    <property type="entry name" value="ArsR-like_HTH"/>
</dbReference>
<dbReference type="RefSeq" id="WP_148601817.1">
    <property type="nucleotide sequence ID" value="NZ_VSLD01000013.1"/>
</dbReference>
<feature type="domain" description="HTH marR-type" evidence="4">
    <location>
        <begin position="28"/>
        <end position="163"/>
    </location>
</feature>
<keyword evidence="3" id="KW-0804">Transcription</keyword>
<dbReference type="PROSITE" id="PS50995">
    <property type="entry name" value="HTH_MARR_2"/>
    <property type="match status" value="1"/>
</dbReference>
<reference evidence="5 6" key="1">
    <citation type="submission" date="2019-08" db="EMBL/GenBank/DDBJ databases">
        <title>Genone of Arthrobacter echini P9.</title>
        <authorList>
            <person name="Bowman J.P."/>
        </authorList>
    </citation>
    <scope>NUCLEOTIDE SEQUENCE [LARGE SCALE GENOMIC DNA]</scope>
    <source>
        <strain evidence="5 6">P9</strain>
    </source>
</reference>
<dbReference type="InterPro" id="IPR036390">
    <property type="entry name" value="WH_DNA-bd_sf"/>
</dbReference>
<dbReference type="OrthoDB" id="3237509at2"/>
<evidence type="ECO:0000256" key="3">
    <source>
        <dbReference type="ARBA" id="ARBA00023163"/>
    </source>
</evidence>
<comment type="caution">
    <text evidence="5">The sequence shown here is derived from an EMBL/GenBank/DDBJ whole genome shotgun (WGS) entry which is preliminary data.</text>
</comment>
<dbReference type="Gene3D" id="1.10.10.10">
    <property type="entry name" value="Winged helix-like DNA-binding domain superfamily/Winged helix DNA-binding domain"/>
    <property type="match status" value="1"/>
</dbReference>
<proteinExistence type="predicted"/>